<evidence type="ECO:0000313" key="3">
    <source>
        <dbReference type="EMBL" id="REJ28626.1"/>
    </source>
</evidence>
<comment type="caution">
    <text evidence="2">The sequence shown here is derived from an EMBL/GenBank/DDBJ whole genome shotgun (WGS) entry which is preliminary data.</text>
</comment>
<dbReference type="Gene3D" id="2.60.40.420">
    <property type="entry name" value="Cupredoxins - blue copper proteins"/>
    <property type="match status" value="1"/>
</dbReference>
<dbReference type="InterPro" id="IPR028096">
    <property type="entry name" value="EfeO_Cupredoxin"/>
</dbReference>
<gene>
    <name evidence="2" type="ORF">B4135_3889</name>
    <name evidence="3" type="ORF">C6P37_08275</name>
</gene>
<dbReference type="PATRIC" id="fig|301148.3.peg.1959"/>
<reference evidence="2 4" key="1">
    <citation type="submission" date="2016-01" db="EMBL/GenBank/DDBJ databases">
        <title>Draft Genome Sequences of Seven Thermophilic Sporeformers Isolated from Foods.</title>
        <authorList>
            <person name="Berendsen E.M."/>
            <person name="Wells-Bennik M.H."/>
            <person name="Krawcyk A.O."/>
            <person name="De Jong A."/>
            <person name="Holsappel S."/>
            <person name="Eijlander R.T."/>
            <person name="Kuipers O.P."/>
        </authorList>
    </citation>
    <scope>NUCLEOTIDE SEQUENCE [LARGE SCALE GENOMIC DNA]</scope>
    <source>
        <strain evidence="2 4">B4135</strain>
    </source>
</reference>
<evidence type="ECO:0000313" key="4">
    <source>
        <dbReference type="Proteomes" id="UP000075683"/>
    </source>
</evidence>
<sequence length="149" mass="16969">MGFFSINGKVFRKVLLAGLFVIAAAVWYSFQAKTIPVFQAEEEQIREITIVTNEIAAETEDGKKLEVYRWDPGTIYVRKGEKVRLRFFGIKGEEHSFMIEGTDVQGTVKKGKETVITARFDKKGIYPLICITHHDHDRQGPMVAYIVVD</sequence>
<dbReference type="Proteomes" id="UP000257014">
    <property type="component" value="Unassembled WGS sequence"/>
</dbReference>
<name>A0A150L9G3_9BACI</name>
<dbReference type="SUPFAM" id="SSF49503">
    <property type="entry name" value="Cupredoxins"/>
    <property type="match status" value="1"/>
</dbReference>
<evidence type="ECO:0000259" key="1">
    <source>
        <dbReference type="Pfam" id="PF13473"/>
    </source>
</evidence>
<dbReference type="EMBL" id="QEWE01000016">
    <property type="protein sequence ID" value="REJ28626.1"/>
    <property type="molecule type" value="Genomic_DNA"/>
</dbReference>
<dbReference type="RefSeq" id="WP_061570032.1">
    <property type="nucleotide sequence ID" value="NZ_JBAIZG010000058.1"/>
</dbReference>
<protein>
    <recommendedName>
        <fullName evidence="1">EfeO-type cupredoxin-like domain-containing protein</fullName>
    </recommendedName>
</protein>
<dbReference type="OrthoDB" id="9773354at2"/>
<dbReference type="Pfam" id="PF13473">
    <property type="entry name" value="Cupredoxin_1"/>
    <property type="match status" value="1"/>
</dbReference>
<dbReference type="Proteomes" id="UP000075683">
    <property type="component" value="Unassembled WGS sequence"/>
</dbReference>
<proteinExistence type="predicted"/>
<reference evidence="3 5" key="2">
    <citation type="submission" date="2018-03" db="EMBL/GenBank/DDBJ databases">
        <authorList>
            <person name="Keele B.F."/>
        </authorList>
    </citation>
    <scope>NUCLEOTIDE SEQUENCE [LARGE SCALE GENOMIC DNA]</scope>
    <source>
        <strain evidence="3">ZCTH4_d</strain>
    </source>
</reference>
<dbReference type="EMBL" id="LQYT01000133">
    <property type="protein sequence ID" value="KYD08978.1"/>
    <property type="molecule type" value="Genomic_DNA"/>
</dbReference>
<organism evidence="2 4">
    <name type="scientific">Caldibacillus debilis</name>
    <dbReference type="NCBI Taxonomy" id="301148"/>
    <lineage>
        <taxon>Bacteria</taxon>
        <taxon>Bacillati</taxon>
        <taxon>Bacillota</taxon>
        <taxon>Bacilli</taxon>
        <taxon>Bacillales</taxon>
        <taxon>Bacillaceae</taxon>
        <taxon>Caldibacillus</taxon>
    </lineage>
</organism>
<evidence type="ECO:0000313" key="2">
    <source>
        <dbReference type="EMBL" id="KYD08978.1"/>
    </source>
</evidence>
<dbReference type="AlphaFoldDB" id="A0A150L9G3"/>
<accession>A0A150L9G3</accession>
<dbReference type="InterPro" id="IPR008972">
    <property type="entry name" value="Cupredoxin"/>
</dbReference>
<evidence type="ECO:0000313" key="5">
    <source>
        <dbReference type="Proteomes" id="UP000257014"/>
    </source>
</evidence>
<feature type="domain" description="EfeO-type cupredoxin-like" evidence="1">
    <location>
        <begin position="21"/>
        <end position="142"/>
    </location>
</feature>